<dbReference type="PANTHER" id="PTHR45639:SF32">
    <property type="entry name" value="HEAT SHOCK PROTEIN PDR13"/>
    <property type="match status" value="1"/>
</dbReference>
<dbReference type="GO" id="GO:0140662">
    <property type="term" value="F:ATP-dependent protein folding chaperone"/>
    <property type="evidence" value="ECO:0007669"/>
    <property type="project" value="InterPro"/>
</dbReference>
<dbReference type="Proteomes" id="UP000887577">
    <property type="component" value="Unplaced"/>
</dbReference>
<dbReference type="InterPro" id="IPR013126">
    <property type="entry name" value="Hsp_70_fam"/>
</dbReference>
<dbReference type="SUPFAM" id="SSF53067">
    <property type="entry name" value="Actin-like ATPase domain"/>
    <property type="match status" value="2"/>
</dbReference>
<keyword evidence="4" id="KW-1185">Reference proteome</keyword>
<evidence type="ECO:0000256" key="1">
    <source>
        <dbReference type="ARBA" id="ARBA00007381"/>
    </source>
</evidence>
<organism evidence="4 5">
    <name type="scientific">Panagrolaimus superbus</name>
    <dbReference type="NCBI Taxonomy" id="310955"/>
    <lineage>
        <taxon>Eukaryota</taxon>
        <taxon>Metazoa</taxon>
        <taxon>Ecdysozoa</taxon>
        <taxon>Nematoda</taxon>
        <taxon>Chromadorea</taxon>
        <taxon>Rhabditida</taxon>
        <taxon>Tylenchina</taxon>
        <taxon>Panagrolaimomorpha</taxon>
        <taxon>Panagrolaimoidea</taxon>
        <taxon>Panagrolaimidae</taxon>
        <taxon>Panagrolaimus</taxon>
    </lineage>
</organism>
<keyword evidence="3" id="KW-0067">ATP-binding</keyword>
<proteinExistence type="inferred from homology"/>
<dbReference type="PANTHER" id="PTHR45639">
    <property type="entry name" value="HSC70CB, ISOFORM G-RELATED"/>
    <property type="match status" value="1"/>
</dbReference>
<name>A0A914YNX0_9BILA</name>
<accession>A0A914YNX0</accession>
<dbReference type="AlphaFoldDB" id="A0A914YNX0"/>
<dbReference type="GO" id="GO:0005634">
    <property type="term" value="C:nucleus"/>
    <property type="evidence" value="ECO:0007669"/>
    <property type="project" value="TreeGrafter"/>
</dbReference>
<evidence type="ECO:0000256" key="3">
    <source>
        <dbReference type="ARBA" id="ARBA00022840"/>
    </source>
</evidence>
<sequence>MVKYLGIEPHLGKITIYDSLTQKDITLSTDYHCNYPNECTHFFKLVCLKVGKLGIGNVVICCDGSDSNDFRKACLQGAKNIGYSSCQIISKDVAFYVQAVLQTTFHIFEGQLICIIYTYGDNEICMQIWNVKKDAAVMEYCFVVEQNDSSWDLFKAKLKAIRLPQLIFMVEAYWKKEFLKHFVITPKTFEHSFNFFSEAAVIMARISGNDKSVKQYNAQNTLNRDIIVNIGDDYVFEVERSRPIPMKEGINVNVTYRESLCKISEIFQDSVVKSITLPKSHHIDVIFSVNEHGIYSFAAEGSLSRQSSIKTQPSLTSQDSFNAEGNIYLLPDPSYYYDFSTPLIGIDFGTTKCVAAINCEDGIDTFDPDPLTAEHSLLSFISYSEILVKCGQAAIYKIRNESKYTVFDVKRIIGRSLQDIKVDILWPFELAEGPNGVSIGVHTYTGKQWLTPKDITAVLFKKIKIAAERFTKSEVSEAVITVPHNCNEEKSNAISDAAKAAGLENFYLLAEPIAAIFAYHFSTPIPENTNLLFFDFGGGTLNICVVTVIGEYLKVLSSGCDENLGGRDFDNLLLNYFTTIMLKKHHIEVMVSDKKRFKLMSKCKKIKHNLSLMHEQTLDVDDFDSNIDATISIKRNIFELISSELIEKIKTLINNTLLEAKIQHNEIQKILKIGGTSKMPMMGDLLENIFENAEICMPSDDEGLIAKGATLYGCMLKSGSNKATFY</sequence>
<dbReference type="Gene3D" id="3.90.640.10">
    <property type="entry name" value="Actin, Chain A, domain 4"/>
    <property type="match status" value="1"/>
</dbReference>
<dbReference type="GO" id="GO:0005524">
    <property type="term" value="F:ATP binding"/>
    <property type="evidence" value="ECO:0007669"/>
    <property type="project" value="UniProtKB-KW"/>
</dbReference>
<comment type="similarity">
    <text evidence="1">Belongs to the heat shock protein 70 family.</text>
</comment>
<dbReference type="Gene3D" id="3.30.30.30">
    <property type="match status" value="1"/>
</dbReference>
<dbReference type="InterPro" id="IPR043129">
    <property type="entry name" value="ATPase_NBD"/>
</dbReference>
<evidence type="ECO:0000313" key="4">
    <source>
        <dbReference type="Proteomes" id="UP000887577"/>
    </source>
</evidence>
<keyword evidence="2" id="KW-0547">Nucleotide-binding</keyword>
<dbReference type="Gene3D" id="3.30.420.40">
    <property type="match status" value="2"/>
</dbReference>
<evidence type="ECO:0000256" key="2">
    <source>
        <dbReference type="ARBA" id="ARBA00022741"/>
    </source>
</evidence>
<dbReference type="PRINTS" id="PR00301">
    <property type="entry name" value="HEATSHOCK70"/>
</dbReference>
<protein>
    <submittedName>
        <fullName evidence="5">Uncharacterized protein</fullName>
    </submittedName>
</protein>
<dbReference type="Pfam" id="PF00012">
    <property type="entry name" value="HSP70"/>
    <property type="match status" value="1"/>
</dbReference>
<dbReference type="GO" id="GO:0005829">
    <property type="term" value="C:cytosol"/>
    <property type="evidence" value="ECO:0007669"/>
    <property type="project" value="TreeGrafter"/>
</dbReference>
<reference evidence="5" key="1">
    <citation type="submission" date="2022-11" db="UniProtKB">
        <authorList>
            <consortium name="WormBaseParasite"/>
        </authorList>
    </citation>
    <scope>IDENTIFICATION</scope>
</reference>
<evidence type="ECO:0000313" key="5">
    <source>
        <dbReference type="WBParaSite" id="PSU_v2.g21314.t1"/>
    </source>
</evidence>
<dbReference type="WBParaSite" id="PSU_v2.g21314.t1">
    <property type="protein sequence ID" value="PSU_v2.g21314.t1"/>
    <property type="gene ID" value="PSU_v2.g21314"/>
</dbReference>